<dbReference type="EMBL" id="JANBOH010000072">
    <property type="protein sequence ID" value="KAJ1646178.1"/>
    <property type="molecule type" value="Genomic_DNA"/>
</dbReference>
<feature type="domain" description="TEA" evidence="8">
    <location>
        <begin position="25"/>
        <end position="107"/>
    </location>
</feature>
<keyword evidence="3" id="KW-0805">Transcription regulation</keyword>
<evidence type="ECO:0000256" key="7">
    <source>
        <dbReference type="SAM" id="MobiDB-lite"/>
    </source>
</evidence>
<feature type="region of interest" description="Disordered" evidence="7">
    <location>
        <begin position="563"/>
        <end position="583"/>
    </location>
</feature>
<dbReference type="InterPro" id="IPR000818">
    <property type="entry name" value="TEA/ATTS_dom"/>
</dbReference>
<gene>
    <name evidence="9" type="ORF">LPJ64_002323</name>
</gene>
<dbReference type="PANTHER" id="PTHR11834:SF0">
    <property type="entry name" value="PROTEIN SCALLOPED"/>
    <property type="match status" value="1"/>
</dbReference>
<dbReference type="GO" id="GO:0000981">
    <property type="term" value="F:DNA-binding transcription factor activity, RNA polymerase II-specific"/>
    <property type="evidence" value="ECO:0007669"/>
    <property type="project" value="TreeGrafter"/>
</dbReference>
<dbReference type="SMART" id="SM00426">
    <property type="entry name" value="TEA"/>
    <property type="match status" value="1"/>
</dbReference>
<evidence type="ECO:0000256" key="3">
    <source>
        <dbReference type="ARBA" id="ARBA00023015"/>
    </source>
</evidence>
<evidence type="ECO:0000256" key="2">
    <source>
        <dbReference type="ARBA" id="ARBA00008421"/>
    </source>
</evidence>
<dbReference type="GO" id="GO:0005667">
    <property type="term" value="C:transcription regulator complex"/>
    <property type="evidence" value="ECO:0007669"/>
    <property type="project" value="TreeGrafter"/>
</dbReference>
<feature type="DNA-binding region" description="TEA" evidence="6">
    <location>
        <begin position="25"/>
        <end position="107"/>
    </location>
</feature>
<accession>A0A9W7XNB7</accession>
<keyword evidence="5" id="KW-0539">Nucleus</keyword>
<dbReference type="Gene3D" id="6.10.20.40">
    <property type="entry name" value="TEA/ATTS domain"/>
    <property type="match status" value="1"/>
</dbReference>
<dbReference type="InterPro" id="IPR038096">
    <property type="entry name" value="TEA/ATTS_sf"/>
</dbReference>
<dbReference type="Pfam" id="PF01285">
    <property type="entry name" value="TEA"/>
    <property type="match status" value="1"/>
</dbReference>
<dbReference type="PROSITE" id="PS51088">
    <property type="entry name" value="TEA_2"/>
    <property type="match status" value="1"/>
</dbReference>
<dbReference type="GO" id="GO:0000978">
    <property type="term" value="F:RNA polymerase II cis-regulatory region sequence-specific DNA binding"/>
    <property type="evidence" value="ECO:0007669"/>
    <property type="project" value="TreeGrafter"/>
</dbReference>
<evidence type="ECO:0000256" key="6">
    <source>
        <dbReference type="PROSITE-ProRule" id="PRU00505"/>
    </source>
</evidence>
<protein>
    <recommendedName>
        <fullName evidence="8">TEA domain-containing protein</fullName>
    </recommendedName>
</protein>
<evidence type="ECO:0000259" key="8">
    <source>
        <dbReference type="PROSITE" id="PS51088"/>
    </source>
</evidence>
<dbReference type="PANTHER" id="PTHR11834">
    <property type="entry name" value="TRANSCRIPTIONAL ENHANCER FACTOR TEF RELATED"/>
    <property type="match status" value="1"/>
</dbReference>
<dbReference type="Proteomes" id="UP001145021">
    <property type="component" value="Unassembled WGS sequence"/>
</dbReference>
<feature type="region of interest" description="Disordered" evidence="7">
    <location>
        <begin position="178"/>
        <end position="201"/>
    </location>
</feature>
<name>A0A9W7XNB7_9FUNG</name>
<proteinExistence type="inferred from homology"/>
<evidence type="ECO:0000313" key="9">
    <source>
        <dbReference type="EMBL" id="KAJ1646178.1"/>
    </source>
</evidence>
<feature type="compositionally biased region" description="Low complexity" evidence="7">
    <location>
        <begin position="456"/>
        <end position="468"/>
    </location>
</feature>
<organism evidence="9 10">
    <name type="scientific">Coemansia asiatica</name>
    <dbReference type="NCBI Taxonomy" id="1052880"/>
    <lineage>
        <taxon>Eukaryota</taxon>
        <taxon>Fungi</taxon>
        <taxon>Fungi incertae sedis</taxon>
        <taxon>Zoopagomycota</taxon>
        <taxon>Kickxellomycotina</taxon>
        <taxon>Kickxellomycetes</taxon>
        <taxon>Kickxellales</taxon>
        <taxon>Kickxellaceae</taxon>
        <taxon>Coemansia</taxon>
    </lineage>
</organism>
<reference evidence="9" key="1">
    <citation type="submission" date="2022-07" db="EMBL/GenBank/DDBJ databases">
        <title>Phylogenomic reconstructions and comparative analyses of Kickxellomycotina fungi.</title>
        <authorList>
            <person name="Reynolds N.K."/>
            <person name="Stajich J.E."/>
            <person name="Barry K."/>
            <person name="Grigoriev I.V."/>
            <person name="Crous P."/>
            <person name="Smith M.E."/>
        </authorList>
    </citation>
    <scope>NUCLEOTIDE SEQUENCE</scope>
    <source>
        <strain evidence="9">NBRC 105413</strain>
    </source>
</reference>
<feature type="region of interest" description="Disordered" evidence="7">
    <location>
        <begin position="455"/>
        <end position="496"/>
    </location>
</feature>
<dbReference type="InterPro" id="IPR050937">
    <property type="entry name" value="TEC1_TEAD_TF"/>
</dbReference>
<evidence type="ECO:0000313" key="10">
    <source>
        <dbReference type="Proteomes" id="UP001145021"/>
    </source>
</evidence>
<comment type="subcellular location">
    <subcellularLocation>
        <location evidence="1">Nucleus</location>
    </subcellularLocation>
</comment>
<dbReference type="AlphaFoldDB" id="A0A9W7XNB7"/>
<feature type="compositionally biased region" description="Polar residues" evidence="7">
    <location>
        <begin position="485"/>
        <end position="496"/>
    </location>
</feature>
<evidence type="ECO:0000256" key="4">
    <source>
        <dbReference type="ARBA" id="ARBA00023163"/>
    </source>
</evidence>
<dbReference type="GO" id="GO:0005634">
    <property type="term" value="C:nucleus"/>
    <property type="evidence" value="ECO:0007669"/>
    <property type="project" value="UniProtKB-SubCell"/>
</dbReference>
<evidence type="ECO:0000256" key="1">
    <source>
        <dbReference type="ARBA" id="ARBA00004123"/>
    </source>
</evidence>
<sequence>MEAKTVRSLLSELDLERYTAAATEKETKDEVWPPELEEVFLTAAKLFAPVGQRKYQLDSKEPGSRSTELCGRNDIISRYIFMKTGKYRTRKQVSSHIQVWVHCKRPPSSHSVDIHTFTELQKLFKDHYTRSSMEVQGSVKKRIRRVVSTSNVEALKKLASSGSHALGISNSSPIARSLAGTPVNPRKHGMAGLSGQASKRARRVVSEFPHAHSHSLLESIAGSGSNFGCASSDNSGFMTHSPAMTESNGYSLWTPNSYRQTHSQLSIFSHPNSTPHPLFQPQASAEVAAGSVFAQSALNLGLGLHNHQSMQELSTAVLSSTTPVPSLTAATMAAIAAVDNVFGSTAAHPVGFSANVPQPASDIPAGVFPLRTSMPVPTPSHIMSAFAASVEPSAYSDRVNCFISSQPDFERPEALSDIPLSSDGIQSFAEALNQYCHCTDDTEMAILSTVDQSAISNNSSNSSSKNSNARAVTDENVPPVAKKPVNSNEQHSSDCNRSLVKASATDSANFIQKETCPSTSAHSSSTAFFAANGNAEPKCTAEALHQGARRENGLREFFKYIRSSPSGTHSTRSISRDSDTTAGCGSSPLLPPHWVSTAMPMAVDAHAVTTSSEVADAICLYTAPTDIGCALNPVSDWISSLQGMLDSNYAEQCIFQEGQLRNNSFSFLDPGIVGARNASTNNDIDVGLDNGSAANGGGHGSATGTAHDGLYAELFEYLRNTS</sequence>
<keyword evidence="10" id="KW-1185">Reference proteome</keyword>
<comment type="similarity">
    <text evidence="2">Belongs to the TEC1 family.</text>
</comment>
<evidence type="ECO:0000256" key="5">
    <source>
        <dbReference type="ARBA" id="ARBA00023242"/>
    </source>
</evidence>
<comment type="caution">
    <text evidence="9">The sequence shown here is derived from an EMBL/GenBank/DDBJ whole genome shotgun (WGS) entry which is preliminary data.</text>
</comment>
<keyword evidence="4" id="KW-0804">Transcription</keyword>